<dbReference type="Proteomes" id="UP000220914">
    <property type="component" value="Unassembled WGS sequence"/>
</dbReference>
<reference evidence="2" key="3">
    <citation type="submission" date="2020-02" db="EMBL/GenBank/DDBJ databases">
        <authorList>
            <person name="Matsumoto Y."/>
            <person name="Motooka D."/>
            <person name="Nakamura S."/>
        </authorList>
    </citation>
    <scope>NUCLEOTIDE SEQUENCE</scope>
    <source>
        <strain evidence="2">JCM 6377</strain>
    </source>
</reference>
<evidence type="ECO:0000313" key="4">
    <source>
        <dbReference type="Proteomes" id="UP000220914"/>
    </source>
</evidence>
<feature type="signal peptide" evidence="1">
    <location>
        <begin position="1"/>
        <end position="22"/>
    </location>
</feature>
<dbReference type="OrthoDB" id="4736496at2"/>
<dbReference type="Pfam" id="PF23710">
    <property type="entry name" value="DUF7155"/>
    <property type="match status" value="1"/>
</dbReference>
<comment type="caution">
    <text evidence="3">The sequence shown here is derived from an EMBL/GenBank/DDBJ whole genome shotgun (WGS) entry which is preliminary data.</text>
</comment>
<dbReference type="AlphaFoldDB" id="A0A2A7MRJ7"/>
<dbReference type="EMBL" id="PDCP01000077">
    <property type="protein sequence ID" value="PEG34113.1"/>
    <property type="molecule type" value="Genomic_DNA"/>
</dbReference>
<dbReference type="InterPro" id="IPR055579">
    <property type="entry name" value="DUF7155"/>
</dbReference>
<dbReference type="EMBL" id="BLKS01000001">
    <property type="protein sequence ID" value="GFG50834.1"/>
    <property type="molecule type" value="Genomic_DNA"/>
</dbReference>
<evidence type="ECO:0000313" key="2">
    <source>
        <dbReference type="EMBL" id="GFG50834.1"/>
    </source>
</evidence>
<evidence type="ECO:0000313" key="3">
    <source>
        <dbReference type="EMBL" id="PEG34113.1"/>
    </source>
</evidence>
<keyword evidence="4" id="KW-1185">Reference proteome</keyword>
<reference evidence="2 5" key="2">
    <citation type="journal article" date="2019" name="Emerg. Microbes Infect.">
        <title>Comprehensive subspecies identification of 175 nontuberculous mycobacteria species based on 7547 genomic profiles.</title>
        <authorList>
            <person name="Matsumoto Y."/>
            <person name="Kinjo T."/>
            <person name="Motooka D."/>
            <person name="Nabeya D."/>
            <person name="Jung N."/>
            <person name="Uechi K."/>
            <person name="Horii T."/>
            <person name="Iida T."/>
            <person name="Fujita J."/>
            <person name="Nakamura S."/>
        </authorList>
    </citation>
    <scope>NUCLEOTIDE SEQUENCE [LARGE SCALE GENOMIC DNA]</scope>
    <source>
        <strain evidence="2 5">JCM 6377</strain>
    </source>
</reference>
<evidence type="ECO:0000313" key="5">
    <source>
        <dbReference type="Proteomes" id="UP000465302"/>
    </source>
</evidence>
<dbReference type="Proteomes" id="UP000465302">
    <property type="component" value="Unassembled WGS sequence"/>
</dbReference>
<sequence>MTRRLVAVSAFAVAAAAGPAFAASLASTPEPQISQAYPGQCLAWFGNQEDGKCLGYSNGSPIIAGTPDFGYLGPNNGGLGVTTGPLLPGQTFTGGIN</sequence>
<keyword evidence="1" id="KW-0732">Signal</keyword>
<name>A0A2A7MRJ7_MYCAG</name>
<proteinExistence type="predicted"/>
<feature type="chain" id="PRO_5036315577" evidence="1">
    <location>
        <begin position="23"/>
        <end position="97"/>
    </location>
</feature>
<accession>A0A2A7MRJ7</accession>
<organism evidence="3 4">
    <name type="scientific">Mycolicibacterium agri</name>
    <name type="common">Mycobacterium agri</name>
    <dbReference type="NCBI Taxonomy" id="36811"/>
    <lineage>
        <taxon>Bacteria</taxon>
        <taxon>Bacillati</taxon>
        <taxon>Actinomycetota</taxon>
        <taxon>Actinomycetes</taxon>
        <taxon>Mycobacteriales</taxon>
        <taxon>Mycobacteriaceae</taxon>
        <taxon>Mycolicibacterium</taxon>
    </lineage>
</organism>
<reference evidence="3 4" key="1">
    <citation type="submission" date="2017-10" db="EMBL/GenBank/DDBJ databases">
        <title>The new phylogeny of genus Mycobacterium.</title>
        <authorList>
            <person name="Tortoli E."/>
            <person name="Trovato A."/>
            <person name="Cirillo D.M."/>
        </authorList>
    </citation>
    <scope>NUCLEOTIDE SEQUENCE [LARGE SCALE GENOMIC DNA]</scope>
    <source>
        <strain evidence="3 4">CCUG37673</strain>
    </source>
</reference>
<evidence type="ECO:0000256" key="1">
    <source>
        <dbReference type="SAM" id="SignalP"/>
    </source>
</evidence>
<protein>
    <submittedName>
        <fullName evidence="3">Uncharacterized protein</fullName>
    </submittedName>
</protein>
<gene>
    <name evidence="3" type="ORF">CQY20_27200</name>
    <name evidence="2" type="ORF">MAGR_22750</name>
</gene>